<organism evidence="12">
    <name type="scientific">Neisseria gonorrhoeae</name>
    <dbReference type="NCBI Taxonomy" id="485"/>
    <lineage>
        <taxon>Bacteria</taxon>
        <taxon>Pseudomonadati</taxon>
        <taxon>Pseudomonadota</taxon>
        <taxon>Betaproteobacteria</taxon>
        <taxon>Neisseriales</taxon>
        <taxon>Neisseriaceae</taxon>
        <taxon>Neisseria</taxon>
    </lineage>
</organism>
<dbReference type="GO" id="GO:0005524">
    <property type="term" value="F:ATP binding"/>
    <property type="evidence" value="ECO:0007669"/>
    <property type="project" value="UniProtKB-KW"/>
</dbReference>
<evidence type="ECO:0000256" key="7">
    <source>
        <dbReference type="ARBA" id="ARBA00023146"/>
    </source>
</evidence>
<dbReference type="EC" id="6.1.1.9" evidence="1"/>
<dbReference type="Gene3D" id="1.10.730.10">
    <property type="entry name" value="Isoleucyl-tRNA Synthetase, Domain 1"/>
    <property type="match status" value="1"/>
</dbReference>
<dbReference type="InterPro" id="IPR013155">
    <property type="entry name" value="M/V/L/I-tRNA-synth_anticd-bd"/>
</dbReference>
<dbReference type="EMBL" id="UGRI01000002">
    <property type="protein sequence ID" value="SUB32155.1"/>
    <property type="molecule type" value="Genomic_DNA"/>
</dbReference>
<dbReference type="InterPro" id="IPR002303">
    <property type="entry name" value="Valyl-tRNA_ligase"/>
</dbReference>
<dbReference type="PANTHER" id="PTHR11946">
    <property type="entry name" value="VALYL-TRNA SYNTHETASES"/>
    <property type="match status" value="1"/>
</dbReference>
<evidence type="ECO:0000259" key="11">
    <source>
        <dbReference type="Pfam" id="PF08264"/>
    </source>
</evidence>
<evidence type="ECO:0000256" key="9">
    <source>
        <dbReference type="ARBA" id="ARBA00047552"/>
    </source>
</evidence>
<dbReference type="GO" id="GO:0004832">
    <property type="term" value="F:valine-tRNA ligase activity"/>
    <property type="evidence" value="ECO:0007669"/>
    <property type="project" value="UniProtKB-EC"/>
</dbReference>
<accession>A0A379B0J4</accession>
<dbReference type="SUPFAM" id="SSF47323">
    <property type="entry name" value="Anticodon-binding domain of a subclass of class I aminoacyl-tRNA synthetases"/>
    <property type="match status" value="1"/>
</dbReference>
<evidence type="ECO:0000256" key="8">
    <source>
        <dbReference type="ARBA" id="ARBA00029936"/>
    </source>
</evidence>
<evidence type="ECO:0000256" key="4">
    <source>
        <dbReference type="ARBA" id="ARBA00022840"/>
    </source>
</evidence>
<name>A0A379B0J4_NEIGO</name>
<evidence type="ECO:0000313" key="12">
    <source>
        <dbReference type="EMBL" id="SUB32155.1"/>
    </source>
</evidence>
<dbReference type="AlphaFoldDB" id="A0A379B0J4"/>
<dbReference type="InterPro" id="IPR033705">
    <property type="entry name" value="Anticodon_Ia_Val"/>
</dbReference>
<evidence type="ECO:0000256" key="6">
    <source>
        <dbReference type="ARBA" id="ARBA00023054"/>
    </source>
</evidence>
<dbReference type="GO" id="GO:0006438">
    <property type="term" value="P:valyl-tRNA aminoacylation"/>
    <property type="evidence" value="ECO:0007669"/>
    <property type="project" value="InterPro"/>
</dbReference>
<sequence>MWIIGRLNQTIEQVTQAYETYRFDLAAETLYSFVWNDYCDWYLELAKVQLQTGCASRQRATRHTLLRVLEAALRLLHPIIPFITEELWQTVAPMCDAKTADSIMLARFPETDGGEIVQTAFGQMTVLQDLIGAVRNLRGETGIQPNVKAPLFVESADDLADYLKYLPMMTRLTEARQVAALPESGDAPVAVCNGARLMLKVEIDKAAETARLSKEAEKLQKPWTNSMPNSPNPATPKSPGASGGKDKADLAELEDKMAKCKISWRS</sequence>
<comment type="catalytic activity">
    <reaction evidence="9">
        <text>tRNA(Val) + L-valine + ATP = L-valyl-tRNA(Val) + AMP + diphosphate</text>
        <dbReference type="Rhea" id="RHEA:10704"/>
        <dbReference type="Rhea" id="RHEA-COMP:9672"/>
        <dbReference type="Rhea" id="RHEA-COMP:9708"/>
        <dbReference type="ChEBI" id="CHEBI:30616"/>
        <dbReference type="ChEBI" id="CHEBI:33019"/>
        <dbReference type="ChEBI" id="CHEBI:57762"/>
        <dbReference type="ChEBI" id="CHEBI:78442"/>
        <dbReference type="ChEBI" id="CHEBI:78537"/>
        <dbReference type="ChEBI" id="CHEBI:456215"/>
        <dbReference type="EC" id="6.1.1.9"/>
    </reaction>
</comment>
<dbReference type="PANTHER" id="PTHR11946:SF93">
    <property type="entry name" value="VALINE--TRNA LIGASE, CHLOROPLASTIC_MITOCHONDRIAL 2"/>
    <property type="match status" value="1"/>
</dbReference>
<gene>
    <name evidence="12" type="primary">valS_1</name>
    <name evidence="12" type="ORF">NCTC11421_03585</name>
</gene>
<protein>
    <recommendedName>
        <fullName evidence="1">valine--tRNA ligase</fullName>
        <ecNumber evidence="1">6.1.1.9</ecNumber>
    </recommendedName>
    <alternativeName>
        <fullName evidence="8">Valyl-tRNA synthetase</fullName>
    </alternativeName>
</protein>
<evidence type="ECO:0000256" key="3">
    <source>
        <dbReference type="ARBA" id="ARBA00022741"/>
    </source>
</evidence>
<dbReference type="CDD" id="cd07962">
    <property type="entry name" value="Anticodon_Ia_Val"/>
    <property type="match status" value="1"/>
</dbReference>
<dbReference type="InterPro" id="IPR009080">
    <property type="entry name" value="tRNAsynth_Ia_anticodon-bd"/>
</dbReference>
<keyword evidence="5" id="KW-0648">Protein biosynthesis</keyword>
<proteinExistence type="predicted"/>
<evidence type="ECO:0000256" key="10">
    <source>
        <dbReference type="SAM" id="MobiDB-lite"/>
    </source>
</evidence>
<dbReference type="Pfam" id="PF08264">
    <property type="entry name" value="Anticodon_1"/>
    <property type="match status" value="1"/>
</dbReference>
<evidence type="ECO:0000256" key="5">
    <source>
        <dbReference type="ARBA" id="ARBA00022917"/>
    </source>
</evidence>
<dbReference type="GO" id="GO:0005829">
    <property type="term" value="C:cytosol"/>
    <property type="evidence" value="ECO:0007669"/>
    <property type="project" value="TreeGrafter"/>
</dbReference>
<keyword evidence="3" id="KW-0547">Nucleotide-binding</keyword>
<reference evidence="12" key="1">
    <citation type="submission" date="2018-06" db="EMBL/GenBank/DDBJ databases">
        <authorList>
            <consortium name="Pathogen Informatics"/>
            <person name="Doyle S."/>
        </authorList>
    </citation>
    <scope>NUCLEOTIDE SEQUENCE [LARGE SCALE GENOMIC DNA]</scope>
    <source>
        <strain evidence="12">NCTC11421</strain>
    </source>
</reference>
<feature type="domain" description="Methionyl/Valyl/Leucyl/Isoleucyl-tRNA synthetase anticodon-binding" evidence="11">
    <location>
        <begin position="2"/>
        <end position="149"/>
    </location>
</feature>
<evidence type="ECO:0000256" key="2">
    <source>
        <dbReference type="ARBA" id="ARBA00022598"/>
    </source>
</evidence>
<keyword evidence="2 12" id="KW-0436">Ligase</keyword>
<evidence type="ECO:0000256" key="1">
    <source>
        <dbReference type="ARBA" id="ARBA00013169"/>
    </source>
</evidence>
<feature type="region of interest" description="Disordered" evidence="10">
    <location>
        <begin position="214"/>
        <end position="250"/>
    </location>
</feature>
<keyword evidence="7 12" id="KW-0030">Aminoacyl-tRNA synthetase</keyword>
<keyword evidence="6" id="KW-0175">Coiled coil</keyword>
<keyword evidence="4" id="KW-0067">ATP-binding</keyword>